<comment type="subcellular location">
    <subcellularLocation>
        <location evidence="1">Membrane</location>
        <topology evidence="1">Multi-pass membrane protein</topology>
    </subcellularLocation>
</comment>
<evidence type="ECO:0000313" key="12">
    <source>
        <dbReference type="Proteomes" id="UP001491310"/>
    </source>
</evidence>
<dbReference type="Pfam" id="PF07168">
    <property type="entry name" value="Ureide_permease"/>
    <property type="match status" value="1"/>
</dbReference>
<feature type="transmembrane region" description="Helical" evidence="10">
    <location>
        <begin position="42"/>
        <end position="61"/>
    </location>
</feature>
<evidence type="ECO:0000256" key="7">
    <source>
        <dbReference type="ARBA" id="ARBA00022989"/>
    </source>
</evidence>
<dbReference type="Proteomes" id="UP001491310">
    <property type="component" value="Unassembled WGS sequence"/>
</dbReference>
<proteinExistence type="inferred from homology"/>
<feature type="transmembrane region" description="Helical" evidence="10">
    <location>
        <begin position="145"/>
        <end position="167"/>
    </location>
</feature>
<dbReference type="EMBL" id="JALJOT010000016">
    <property type="protein sequence ID" value="KAK9902199.1"/>
    <property type="molecule type" value="Genomic_DNA"/>
</dbReference>
<feature type="compositionally biased region" description="Basic and acidic residues" evidence="9">
    <location>
        <begin position="231"/>
        <end position="245"/>
    </location>
</feature>
<gene>
    <name evidence="11" type="ORF">WJX75_007583</name>
</gene>
<keyword evidence="3" id="KW-0813">Transport</keyword>
<evidence type="ECO:0000256" key="1">
    <source>
        <dbReference type="ARBA" id="ARBA00004141"/>
    </source>
</evidence>
<sequence length="463" mass="50057">MIAVDTKAGAIILLVFALILLGTWGPLLNLAERRGRHTVHTYMDFSIGFVLVAVVCALTFGQCGDTTHGENFFDQPDAQLPCARSFCLELCMADALYAANSTGSMSELHSKAVERPEKAPLIGFAMASGFCIFFGNLAEQYALALAGVTIAVPMFSSCIVVLGTVLNYVLDKGLNKATILFPGVACFALAVVAGALTHVFNEEHQNKRKRLFDDSVHRHVVGNATIGFEHGAGDKALPGRDDSAHKGNGVRPKVKDEEAGYEPGAKKAGRVDMADAESVHRSVRTDSSQRITYGITIAIVGGLIGALFSPGFNVTTNDNFHTLAPGVKPFTVYTGYFWFCTVYFVLAIIVTHFMMRYPPLGQQRSTWMAWVKDHNWLSAIGFLSGILVSIANVLQFLGGQAAGYAASDLVQANPLVATFWGILFFKEYRNSSTKAYISLTCMYCFFIAAVALLASSAQQRPGQ</sequence>
<feature type="transmembrane region" description="Helical" evidence="10">
    <location>
        <begin position="6"/>
        <end position="30"/>
    </location>
</feature>
<reference evidence="11 12" key="1">
    <citation type="journal article" date="2024" name="Nat. Commun.">
        <title>Phylogenomics reveals the evolutionary origins of lichenization in chlorophyte algae.</title>
        <authorList>
            <person name="Puginier C."/>
            <person name="Libourel C."/>
            <person name="Otte J."/>
            <person name="Skaloud P."/>
            <person name="Haon M."/>
            <person name="Grisel S."/>
            <person name="Petersen M."/>
            <person name="Berrin J.G."/>
            <person name="Delaux P.M."/>
            <person name="Dal Grande F."/>
            <person name="Keller J."/>
        </authorList>
    </citation>
    <scope>NUCLEOTIDE SEQUENCE [LARGE SCALE GENOMIC DNA]</scope>
    <source>
        <strain evidence="11 12">SAG 216-7</strain>
    </source>
</reference>
<feature type="transmembrane region" description="Helical" evidence="10">
    <location>
        <begin position="409"/>
        <end position="425"/>
    </location>
</feature>
<dbReference type="PANTHER" id="PTHR31081">
    <property type="entry name" value="UREIDE PERMEASE 1-RELATED-RELATED"/>
    <property type="match status" value="1"/>
</dbReference>
<protein>
    <submittedName>
        <fullName evidence="11">Uncharacterized protein</fullName>
    </submittedName>
</protein>
<comment type="caution">
    <text evidence="11">The sequence shown here is derived from an EMBL/GenBank/DDBJ whole genome shotgun (WGS) entry which is preliminary data.</text>
</comment>
<evidence type="ECO:0000256" key="4">
    <source>
        <dbReference type="ARBA" id="ARBA00022692"/>
    </source>
</evidence>
<feature type="transmembrane region" description="Helical" evidence="10">
    <location>
        <begin position="291"/>
        <end position="312"/>
    </location>
</feature>
<evidence type="ECO:0000256" key="8">
    <source>
        <dbReference type="ARBA" id="ARBA00023136"/>
    </source>
</evidence>
<organism evidence="11 12">
    <name type="scientific">Coccomyxa subellipsoidea</name>
    <dbReference type="NCBI Taxonomy" id="248742"/>
    <lineage>
        <taxon>Eukaryota</taxon>
        <taxon>Viridiplantae</taxon>
        <taxon>Chlorophyta</taxon>
        <taxon>core chlorophytes</taxon>
        <taxon>Trebouxiophyceae</taxon>
        <taxon>Trebouxiophyceae incertae sedis</taxon>
        <taxon>Coccomyxaceae</taxon>
        <taxon>Coccomyxa</taxon>
    </lineage>
</organism>
<accession>A0ABR2YCE3</accession>
<keyword evidence="12" id="KW-1185">Reference proteome</keyword>
<keyword evidence="6" id="KW-0067">ATP-binding</keyword>
<comment type="similarity">
    <text evidence="2">Belongs to the plant ureide permease (TC 2.A.7.19) family.</text>
</comment>
<evidence type="ECO:0000256" key="5">
    <source>
        <dbReference type="ARBA" id="ARBA00022741"/>
    </source>
</evidence>
<keyword evidence="8 10" id="KW-0472">Membrane</keyword>
<name>A0ABR2YCE3_9CHLO</name>
<dbReference type="InterPro" id="IPR030189">
    <property type="entry name" value="UPS_plant"/>
</dbReference>
<feature type="transmembrane region" description="Helical" evidence="10">
    <location>
        <begin position="437"/>
        <end position="457"/>
    </location>
</feature>
<evidence type="ECO:0000256" key="10">
    <source>
        <dbReference type="SAM" id="Phobius"/>
    </source>
</evidence>
<evidence type="ECO:0000313" key="11">
    <source>
        <dbReference type="EMBL" id="KAK9902199.1"/>
    </source>
</evidence>
<dbReference type="PANTHER" id="PTHR31081:SF5">
    <property type="entry name" value="UREIDE PERMEASE 1-RELATED"/>
    <property type="match status" value="1"/>
</dbReference>
<keyword evidence="5" id="KW-0547">Nucleotide-binding</keyword>
<feature type="transmembrane region" description="Helical" evidence="10">
    <location>
        <begin position="332"/>
        <end position="355"/>
    </location>
</feature>
<evidence type="ECO:0000256" key="9">
    <source>
        <dbReference type="SAM" id="MobiDB-lite"/>
    </source>
</evidence>
<feature type="transmembrane region" description="Helical" evidence="10">
    <location>
        <begin position="179"/>
        <end position="200"/>
    </location>
</feature>
<keyword evidence="7 10" id="KW-1133">Transmembrane helix</keyword>
<evidence type="ECO:0000256" key="3">
    <source>
        <dbReference type="ARBA" id="ARBA00022448"/>
    </source>
</evidence>
<dbReference type="InterPro" id="IPR009834">
    <property type="entry name" value="Ureide_permease"/>
</dbReference>
<feature type="transmembrane region" description="Helical" evidence="10">
    <location>
        <begin position="119"/>
        <end position="138"/>
    </location>
</feature>
<feature type="region of interest" description="Disordered" evidence="9">
    <location>
        <begin position="231"/>
        <end position="272"/>
    </location>
</feature>
<feature type="transmembrane region" description="Helical" evidence="10">
    <location>
        <begin position="376"/>
        <end position="397"/>
    </location>
</feature>
<keyword evidence="4 10" id="KW-0812">Transmembrane</keyword>
<evidence type="ECO:0000256" key="2">
    <source>
        <dbReference type="ARBA" id="ARBA00005931"/>
    </source>
</evidence>
<evidence type="ECO:0000256" key="6">
    <source>
        <dbReference type="ARBA" id="ARBA00022840"/>
    </source>
</evidence>